<evidence type="ECO:0000256" key="14">
    <source>
        <dbReference type="SAM" id="MobiDB-lite"/>
    </source>
</evidence>
<dbReference type="InterPro" id="IPR029044">
    <property type="entry name" value="Nucleotide-diphossugar_trans"/>
</dbReference>
<dbReference type="GO" id="GO:0046872">
    <property type="term" value="F:metal ion binding"/>
    <property type="evidence" value="ECO:0007669"/>
    <property type="project" value="UniProtKB-KW"/>
</dbReference>
<dbReference type="CDD" id="cd02537">
    <property type="entry name" value="GT8_Glycogenin"/>
    <property type="match status" value="1"/>
</dbReference>
<protein>
    <recommendedName>
        <fullName evidence="10">glycogenin glucosyltransferase</fullName>
        <ecNumber evidence="10">2.4.1.186</ecNumber>
    </recommendedName>
</protein>
<dbReference type="STRING" id="32264.T1L092"/>
<evidence type="ECO:0000256" key="9">
    <source>
        <dbReference type="ARBA" id="ARBA00038162"/>
    </source>
</evidence>
<dbReference type="OrthoDB" id="2014201at2759"/>
<dbReference type="EMBL" id="CAEY01000763">
    <property type="status" value="NOT_ANNOTATED_CDS"/>
    <property type="molecule type" value="Genomic_DNA"/>
</dbReference>
<evidence type="ECO:0000256" key="5">
    <source>
        <dbReference type="ARBA" id="ARBA00022723"/>
    </source>
</evidence>
<keyword evidence="6" id="KW-0320">Glycogen biosynthesis</keyword>
<feature type="compositionally biased region" description="Low complexity" evidence="14">
    <location>
        <begin position="348"/>
        <end position="361"/>
    </location>
</feature>
<dbReference type="InterPro" id="IPR002495">
    <property type="entry name" value="Glyco_trans_8"/>
</dbReference>
<keyword evidence="5" id="KW-0479">Metal-binding</keyword>
<comment type="function">
    <text evidence="13">Self-glucosylating initiator of glycogen synthesis. It catalyzes the formation of a short alpha (1,4)-glucosyl chain covalently attached via a glucose 1-O-tyrosyl linkage to internal tyrosine residues and these chains act as primers for the elongation reaction catalyzed by glycogen synthase.</text>
</comment>
<evidence type="ECO:0000256" key="1">
    <source>
        <dbReference type="ARBA" id="ARBA00001936"/>
    </source>
</evidence>
<evidence type="ECO:0000256" key="6">
    <source>
        <dbReference type="ARBA" id="ARBA00023056"/>
    </source>
</evidence>
<evidence type="ECO:0000256" key="13">
    <source>
        <dbReference type="ARBA" id="ARBA00057883"/>
    </source>
</evidence>
<keyword evidence="16" id="KW-1185">Reference proteome</keyword>
<evidence type="ECO:0000256" key="4">
    <source>
        <dbReference type="ARBA" id="ARBA00022679"/>
    </source>
</evidence>
<keyword evidence="4" id="KW-0808">Transferase</keyword>
<comment type="cofactor">
    <cofactor evidence="1">
        <name>Mn(2+)</name>
        <dbReference type="ChEBI" id="CHEBI:29035"/>
    </cofactor>
</comment>
<dbReference type="GO" id="GO:0005737">
    <property type="term" value="C:cytoplasm"/>
    <property type="evidence" value="ECO:0007669"/>
    <property type="project" value="UniProtKB-SubCell"/>
</dbReference>
<dbReference type="AlphaFoldDB" id="T1L092"/>
<dbReference type="Gene3D" id="3.90.550.10">
    <property type="entry name" value="Spore Coat Polysaccharide Biosynthesis Protein SpsA, Chain A"/>
    <property type="match status" value="1"/>
</dbReference>
<dbReference type="SUPFAM" id="SSF53448">
    <property type="entry name" value="Nucleotide-diphospho-sugar transferases"/>
    <property type="match status" value="1"/>
</dbReference>
<comment type="subcellular location">
    <subcellularLocation>
        <location evidence="2">Cytoplasm</location>
    </subcellularLocation>
</comment>
<dbReference type="GO" id="GO:0005978">
    <property type="term" value="P:glycogen biosynthetic process"/>
    <property type="evidence" value="ECO:0007669"/>
    <property type="project" value="UniProtKB-KW"/>
</dbReference>
<dbReference type="Pfam" id="PF01501">
    <property type="entry name" value="Glyco_transf_8"/>
    <property type="match status" value="1"/>
</dbReference>
<evidence type="ECO:0000256" key="3">
    <source>
        <dbReference type="ARBA" id="ARBA00022490"/>
    </source>
</evidence>
<dbReference type="EC" id="2.4.1.186" evidence="10"/>
<dbReference type="InterPro" id="IPR050587">
    <property type="entry name" value="GNT1/Glycosyltrans_8"/>
</dbReference>
<evidence type="ECO:0000256" key="8">
    <source>
        <dbReference type="ARBA" id="ARBA00023211"/>
    </source>
</evidence>
<comment type="catalytic activity">
    <reaction evidence="11">
        <text>[1,4-alpha-D-glucosyl](n)-L-tyrosyl-[glycogenin] + UDP-alpha-D-glucose = [1,4-alpha-D-glucosyl](n+1)-L-tyrosyl-[glycogenin] + UDP + H(+)</text>
        <dbReference type="Rhea" id="RHEA:56560"/>
        <dbReference type="Rhea" id="RHEA-COMP:14606"/>
        <dbReference type="Rhea" id="RHEA-COMP:14607"/>
        <dbReference type="ChEBI" id="CHEBI:15378"/>
        <dbReference type="ChEBI" id="CHEBI:58223"/>
        <dbReference type="ChEBI" id="CHEBI:58885"/>
        <dbReference type="ChEBI" id="CHEBI:140574"/>
        <dbReference type="EC" id="2.4.1.186"/>
    </reaction>
</comment>
<organism evidence="15 16">
    <name type="scientific">Tetranychus urticae</name>
    <name type="common">Two-spotted spider mite</name>
    <dbReference type="NCBI Taxonomy" id="32264"/>
    <lineage>
        <taxon>Eukaryota</taxon>
        <taxon>Metazoa</taxon>
        <taxon>Ecdysozoa</taxon>
        <taxon>Arthropoda</taxon>
        <taxon>Chelicerata</taxon>
        <taxon>Arachnida</taxon>
        <taxon>Acari</taxon>
        <taxon>Acariformes</taxon>
        <taxon>Trombidiformes</taxon>
        <taxon>Prostigmata</taxon>
        <taxon>Eleutherengona</taxon>
        <taxon>Raphignathae</taxon>
        <taxon>Tetranychoidea</taxon>
        <taxon>Tetranychidae</taxon>
        <taxon>Tetranychus</taxon>
    </lineage>
</organism>
<dbReference type="HOGENOM" id="CLU_017171_0_0_1"/>
<proteinExistence type="inferred from homology"/>
<dbReference type="Proteomes" id="UP000015104">
    <property type="component" value="Unassembled WGS sequence"/>
</dbReference>
<keyword evidence="8" id="KW-0464">Manganese</keyword>
<name>T1L092_TETUR</name>
<reference evidence="15" key="2">
    <citation type="submission" date="2015-06" db="UniProtKB">
        <authorList>
            <consortium name="EnsemblMetazoa"/>
        </authorList>
    </citation>
    <scope>IDENTIFICATION</scope>
</reference>
<comment type="similarity">
    <text evidence="9">Belongs to the glycosyltransferase 8 family. Glycogenin subfamily.</text>
</comment>
<evidence type="ECO:0000256" key="7">
    <source>
        <dbReference type="ARBA" id="ARBA00023180"/>
    </source>
</evidence>
<gene>
    <name evidence="15" type="primary">107368895</name>
</gene>
<sequence length="361" mass="40501">MSDEAFVTLSTNDNYCLGALVLGHSLRDVGTSRKLVILVTPSVSADMRKCLSKVYDLVREVDVMHSNEHKILEVMKRPELGVTLTKLHCWRLTQFKKCVFMDADTLPLKNIDELFERDELSAVCDIGWPDCFNTGIFVFRPSETTFASLCKLASESGSFDGGDQGLLNTYFSDWATSDISKHLSFVYNMSSVSTYSYPAAYQRFGDTVKVVHFLGALKPWMYGFNAMTRKVIPPPVGSQTQQLEHVQKWWSVFINQVQPNLTSDCDGLASQLAKLRLDSPHDSHYPGVIGSSVHLDDYSRKRAWESGAIDYMGVDCFENIQRKLDEAIGETSYFIPTEESFDADVPSDETTPSTEQPTTSI</sequence>
<feature type="region of interest" description="Disordered" evidence="14">
    <location>
        <begin position="339"/>
        <end position="361"/>
    </location>
</feature>
<keyword evidence="7" id="KW-0325">Glycoprotein</keyword>
<dbReference type="GO" id="GO:0008466">
    <property type="term" value="F:glycogenin glucosyltransferase activity"/>
    <property type="evidence" value="ECO:0007669"/>
    <property type="project" value="UniProtKB-EC"/>
</dbReference>
<dbReference type="PANTHER" id="PTHR11183">
    <property type="entry name" value="GLYCOGENIN SUBFAMILY MEMBER"/>
    <property type="match status" value="1"/>
</dbReference>
<accession>T1L092</accession>
<dbReference type="FunFam" id="3.90.550.10:FF:000092">
    <property type="entry name" value="Glycogenin 2"/>
    <property type="match status" value="1"/>
</dbReference>
<comment type="catalytic activity">
    <reaction evidence="12">
        <text>L-tyrosyl-[glycogenin] + UDP-alpha-D-glucose = alpha-D-glucosyl-L-tyrosyl-[glycogenin] + UDP + H(+)</text>
        <dbReference type="Rhea" id="RHEA:23360"/>
        <dbReference type="Rhea" id="RHEA-COMP:14604"/>
        <dbReference type="Rhea" id="RHEA-COMP:14605"/>
        <dbReference type="ChEBI" id="CHEBI:15378"/>
        <dbReference type="ChEBI" id="CHEBI:46858"/>
        <dbReference type="ChEBI" id="CHEBI:58223"/>
        <dbReference type="ChEBI" id="CHEBI:58885"/>
        <dbReference type="ChEBI" id="CHEBI:140573"/>
        <dbReference type="EC" id="2.4.1.186"/>
    </reaction>
</comment>
<evidence type="ECO:0000256" key="12">
    <source>
        <dbReference type="ARBA" id="ARBA00052293"/>
    </source>
</evidence>
<reference evidence="16" key="1">
    <citation type="submission" date="2011-08" db="EMBL/GenBank/DDBJ databases">
        <authorList>
            <person name="Rombauts S."/>
        </authorList>
    </citation>
    <scope>NUCLEOTIDE SEQUENCE</scope>
    <source>
        <strain evidence="16">London</strain>
    </source>
</reference>
<evidence type="ECO:0000313" key="15">
    <source>
        <dbReference type="EnsemblMetazoa" id="tetur29g01640.1"/>
    </source>
</evidence>
<keyword evidence="3" id="KW-0963">Cytoplasm</keyword>
<evidence type="ECO:0000313" key="16">
    <source>
        <dbReference type="Proteomes" id="UP000015104"/>
    </source>
</evidence>
<dbReference type="eggNOG" id="KOG1950">
    <property type="taxonomic scope" value="Eukaryota"/>
</dbReference>
<dbReference type="EnsemblMetazoa" id="tetur29g01640.1">
    <property type="protein sequence ID" value="tetur29g01640.1"/>
    <property type="gene ID" value="tetur29g01640"/>
</dbReference>
<evidence type="ECO:0000256" key="10">
    <source>
        <dbReference type="ARBA" id="ARBA00038934"/>
    </source>
</evidence>
<evidence type="ECO:0000256" key="11">
    <source>
        <dbReference type="ARBA" id="ARBA00050886"/>
    </source>
</evidence>
<evidence type="ECO:0000256" key="2">
    <source>
        <dbReference type="ARBA" id="ARBA00004496"/>
    </source>
</evidence>